<evidence type="ECO:0000259" key="10">
    <source>
        <dbReference type="Pfam" id="PF14416"/>
    </source>
</evidence>
<evidence type="ECO:0000256" key="6">
    <source>
        <dbReference type="ARBA" id="ARBA00023136"/>
    </source>
</evidence>
<comment type="similarity">
    <text evidence="2">Belongs to the PC-esterase family. TBL subfamily.</text>
</comment>
<feature type="domain" description="Trichome birefringence-like C-terminal" evidence="9">
    <location>
        <begin position="119"/>
        <end position="390"/>
    </location>
</feature>
<evidence type="ECO:0000313" key="12">
    <source>
        <dbReference type="Proteomes" id="UP000436088"/>
    </source>
</evidence>
<evidence type="ECO:0000256" key="3">
    <source>
        <dbReference type="ARBA" id="ARBA00022692"/>
    </source>
</evidence>
<evidence type="ECO:0000313" key="11">
    <source>
        <dbReference type="EMBL" id="KAE8653841.1"/>
    </source>
</evidence>
<evidence type="ECO:0000256" key="7">
    <source>
        <dbReference type="SAM" id="MobiDB-lite"/>
    </source>
</evidence>
<dbReference type="InterPro" id="IPR036691">
    <property type="entry name" value="Endo/exonu/phosph_ase_sf"/>
</dbReference>
<evidence type="ECO:0000256" key="8">
    <source>
        <dbReference type="SAM" id="SignalP"/>
    </source>
</evidence>
<dbReference type="EMBL" id="VEPZ02001788">
    <property type="protein sequence ID" value="KAE8653841.1"/>
    <property type="molecule type" value="Genomic_DNA"/>
</dbReference>
<dbReference type="InterPro" id="IPR025846">
    <property type="entry name" value="TBL_N"/>
</dbReference>
<comment type="caution">
    <text evidence="11">The sequence shown here is derived from an EMBL/GenBank/DDBJ whole genome shotgun (WGS) entry which is preliminary data.</text>
</comment>
<evidence type="ECO:0000256" key="1">
    <source>
        <dbReference type="ARBA" id="ARBA00004167"/>
    </source>
</evidence>
<evidence type="ECO:0000259" key="9">
    <source>
        <dbReference type="Pfam" id="PF13839"/>
    </source>
</evidence>
<organism evidence="11 12">
    <name type="scientific">Hibiscus syriacus</name>
    <name type="common">Rose of Sharon</name>
    <dbReference type="NCBI Taxonomy" id="106335"/>
    <lineage>
        <taxon>Eukaryota</taxon>
        <taxon>Viridiplantae</taxon>
        <taxon>Streptophyta</taxon>
        <taxon>Embryophyta</taxon>
        <taxon>Tracheophyta</taxon>
        <taxon>Spermatophyta</taxon>
        <taxon>Magnoliopsida</taxon>
        <taxon>eudicotyledons</taxon>
        <taxon>Gunneridae</taxon>
        <taxon>Pentapetalae</taxon>
        <taxon>rosids</taxon>
        <taxon>malvids</taxon>
        <taxon>Malvales</taxon>
        <taxon>Malvaceae</taxon>
        <taxon>Malvoideae</taxon>
        <taxon>Hibiscus</taxon>
    </lineage>
</organism>
<keyword evidence="5" id="KW-1133">Transmembrane helix</keyword>
<dbReference type="GO" id="GO:0005794">
    <property type="term" value="C:Golgi apparatus"/>
    <property type="evidence" value="ECO:0007669"/>
    <property type="project" value="TreeGrafter"/>
</dbReference>
<keyword evidence="12" id="KW-1185">Reference proteome</keyword>
<dbReference type="Proteomes" id="UP000436088">
    <property type="component" value="Unassembled WGS sequence"/>
</dbReference>
<keyword evidence="6" id="KW-0472">Membrane</keyword>
<dbReference type="InterPro" id="IPR026057">
    <property type="entry name" value="TBL_C"/>
</dbReference>
<feature type="domain" description="Trichome birefringence-like N-terminal" evidence="10">
    <location>
        <begin position="64"/>
        <end position="118"/>
    </location>
</feature>
<reference evidence="11" key="1">
    <citation type="submission" date="2019-09" db="EMBL/GenBank/DDBJ databases">
        <title>Draft genome information of white flower Hibiscus syriacus.</title>
        <authorList>
            <person name="Kim Y.-M."/>
        </authorList>
    </citation>
    <scope>NUCLEOTIDE SEQUENCE [LARGE SCALE GENOMIC DNA]</scope>
    <source>
        <strain evidence="11">YM2019G1</strain>
    </source>
</reference>
<keyword evidence="4" id="KW-0735">Signal-anchor</keyword>
<name>A0A6A2WAG0_HIBSY</name>
<feature type="signal peptide" evidence="8">
    <location>
        <begin position="1"/>
        <end position="26"/>
    </location>
</feature>
<evidence type="ECO:0000256" key="5">
    <source>
        <dbReference type="ARBA" id="ARBA00022989"/>
    </source>
</evidence>
<gene>
    <name evidence="11" type="ORF">F3Y22_tig00117056pilonHSYRG00296</name>
</gene>
<keyword evidence="3" id="KW-0812">Transmembrane</keyword>
<accession>A0A6A2WAG0</accession>
<dbReference type="AlphaFoldDB" id="A0A6A2WAG0"/>
<dbReference type="SUPFAM" id="SSF56219">
    <property type="entry name" value="DNase I-like"/>
    <property type="match status" value="1"/>
</dbReference>
<dbReference type="Pfam" id="PF14416">
    <property type="entry name" value="PMR5N"/>
    <property type="match status" value="1"/>
</dbReference>
<proteinExistence type="inferred from homology"/>
<comment type="subcellular location">
    <subcellularLocation>
        <location evidence="1">Membrane</location>
        <topology evidence="1">Single-pass membrane protein</topology>
    </subcellularLocation>
</comment>
<evidence type="ECO:0000256" key="2">
    <source>
        <dbReference type="ARBA" id="ARBA00007727"/>
    </source>
</evidence>
<dbReference type="GO" id="GO:0016020">
    <property type="term" value="C:membrane"/>
    <property type="evidence" value="ECO:0007669"/>
    <property type="project" value="UniProtKB-SubCell"/>
</dbReference>
<dbReference type="PANTHER" id="PTHR32285">
    <property type="entry name" value="PROTEIN TRICHOME BIREFRINGENCE-LIKE 9-RELATED"/>
    <property type="match status" value="1"/>
</dbReference>
<dbReference type="GO" id="GO:0016413">
    <property type="term" value="F:O-acetyltransferase activity"/>
    <property type="evidence" value="ECO:0007669"/>
    <property type="project" value="InterPro"/>
</dbReference>
<dbReference type="InterPro" id="IPR029962">
    <property type="entry name" value="TBL"/>
</dbReference>
<evidence type="ECO:0000256" key="4">
    <source>
        <dbReference type="ARBA" id="ARBA00022968"/>
    </source>
</evidence>
<feature type="region of interest" description="Disordered" evidence="7">
    <location>
        <begin position="481"/>
        <end position="502"/>
    </location>
</feature>
<dbReference type="Pfam" id="PF13839">
    <property type="entry name" value="PC-Esterase"/>
    <property type="match status" value="1"/>
</dbReference>
<feature type="chain" id="PRO_5025369649" evidence="8">
    <location>
        <begin position="27"/>
        <end position="976"/>
    </location>
</feature>
<protein>
    <submittedName>
        <fullName evidence="11">Protein trichome birefringence-like 31</fullName>
    </submittedName>
</protein>
<keyword evidence="8" id="KW-0732">Signal</keyword>
<sequence>MKTQSAVRIQSLFPVLLASLLVLGTAQLVFDGLKSSKSYVFQFYGNPEKPRKSVFVLPEDRMDESCNLFEGQWVWDNASYPLYEEDSCPYLVKQTTCLKNGRPDSIYQNWRWQPHACNLPRFDPLKLLDILRDKRLMFIGDSVQRAQFESMVCLLQSVIPKGKKSLERVPPRKIFKAKEYNATIEYYWAPFIVESISDHATNHTVLKRLVNLDSISKHGKSWEGVDVLVFESYVWWMYKPQINATYGSMEDVQEYNVTTAYRLAMETWADWLESAINPHLQKVFFMSMSPTHLWSWEWKPGSHGNCFNESYPVEGSYWGTGSNLDIMEIMHEVLQDLKINVTFLNITQLSEYRKDAHTTVFGERRGKLLTKEQRADPMNFADCIHWCLPGEWKLQAMSPSSMKSQKEGLGKHLLNGLDQENGRINMGCKIPITDNIEEQFRAPLQCGPAMMSQQRMSGKSEAGSKAGRGLCKRVYSRSKRGGAKSCEGTRSDHVNPMETTGGAEALEGLGSRVKARAVKRFVVDKKPTILFIQESKLELGSPSLLRKMGGNFLTGSAVSAAEGTAGGLITLWSENECEVKEHVIHKRFLAIRGIIEEFSVPCCPVCLGGDFNAVLSQDEKAGGEVNLDLHGVAIEMFQPMGCNWGPKPFKLFNYVMEDDGFGEMMENELFKLCRVENNLPISTVLKGVEKAVKKWSNKGYLELPRKISCLEKEIQKLEIDMQQGSPMVSMQQLLEAKKQLWDLYKIEKSIWLQKSRVKWSLEGDKNTIFFHLCARGRGRRNLIKSLKVENEVISDPSRIKASVVDFFKALFQQGNTLEVDDLDMEFLNLSNEQSLALEKPFSKEEIWEVIANSDCNKAPGPDGLNLVFFKKFWSSLKEVLLLFFREFYEGKDWDMEINHSFISLIRKKVNPEGLVDFRPISLVIGFYKILSKVLARMLSSCIIEVISLSQFAFIPGRHIMDCSFIANEGIDFWRKK</sequence>
<dbReference type="PANTHER" id="PTHR32285:SF217">
    <property type="entry name" value="PROTEIN TRICHOME BIREFRINGENCE-LIKE 31"/>
    <property type="match status" value="1"/>
</dbReference>